<feature type="non-terminal residue" evidence="1">
    <location>
        <position position="116"/>
    </location>
</feature>
<reference evidence="1" key="1">
    <citation type="submission" date="2021-11" db="EMBL/GenBank/DDBJ databases">
        <authorList>
            <consortium name="Genoscope - CEA"/>
            <person name="William W."/>
        </authorList>
    </citation>
    <scope>NUCLEOTIDE SEQUENCE</scope>
</reference>
<name>A0A8J2X1X7_9STRA</name>
<comment type="caution">
    <text evidence="1">The sequence shown here is derived from an EMBL/GenBank/DDBJ whole genome shotgun (WGS) entry which is preliminary data.</text>
</comment>
<dbReference type="EMBL" id="CAKKNE010000004">
    <property type="protein sequence ID" value="CAH0375400.1"/>
    <property type="molecule type" value="Genomic_DNA"/>
</dbReference>
<evidence type="ECO:0000313" key="1">
    <source>
        <dbReference type="EMBL" id="CAH0375400.1"/>
    </source>
</evidence>
<keyword evidence="2" id="KW-1185">Reference proteome</keyword>
<gene>
    <name evidence="1" type="ORF">PECAL_4P27330</name>
</gene>
<dbReference type="AlphaFoldDB" id="A0A8J2X1X7"/>
<dbReference type="Proteomes" id="UP000789595">
    <property type="component" value="Unassembled WGS sequence"/>
</dbReference>
<evidence type="ECO:0000313" key="2">
    <source>
        <dbReference type="Proteomes" id="UP000789595"/>
    </source>
</evidence>
<accession>A0A8J2X1X7</accession>
<organism evidence="1 2">
    <name type="scientific">Pelagomonas calceolata</name>
    <dbReference type="NCBI Taxonomy" id="35677"/>
    <lineage>
        <taxon>Eukaryota</taxon>
        <taxon>Sar</taxon>
        <taxon>Stramenopiles</taxon>
        <taxon>Ochrophyta</taxon>
        <taxon>Pelagophyceae</taxon>
        <taxon>Pelagomonadales</taxon>
        <taxon>Pelagomonadaceae</taxon>
        <taxon>Pelagomonas</taxon>
    </lineage>
</organism>
<protein>
    <submittedName>
        <fullName evidence="1">Uncharacterized protein</fullName>
    </submittedName>
</protein>
<sequence>AAAAAAAAAAATPLRVRVRSRRAGVRRRLHLTGQARFFAVVIHGCGRVAPPVRIGARELAAELVRGRGRRAQLSSMLREAFVPLALRHAESYPRADARSAASLANAALTPWCQHQS</sequence>
<feature type="non-terminal residue" evidence="1">
    <location>
        <position position="1"/>
    </location>
</feature>
<proteinExistence type="predicted"/>